<comment type="pathway">
    <text evidence="2 14">Porphyrin-containing compound metabolism; protoporphyrin-IX biosynthesis; protoporphyrin-IX from protoporphyrinogen-IX: step 1/1.</text>
</comment>
<dbReference type="PANTHER" id="PTHR40255">
    <property type="entry name" value="UPF0093 MEMBRANE PROTEIN SLR1790"/>
    <property type="match status" value="1"/>
</dbReference>
<dbReference type="PANTHER" id="PTHR40255:SF1">
    <property type="entry name" value="PROTOPORPHYRINOGEN IX OXIDASE"/>
    <property type="match status" value="1"/>
</dbReference>
<sequence length="142" mass="15030">MGYLLVKALHIALMLFWVAGMVVQAFVLAAAAKLPGPALPQELARLRLLRKGERLLTTPAMVGALASGVYLAVSAGWFGSGWLSVKLALVLLLAAVHGMQAGRLRRLAEVAGDVTEAGRARLMPVVLVAPVLIILLVVMKPF</sequence>
<gene>
    <name evidence="16" type="ORF">AL504_18695</name>
</gene>
<evidence type="ECO:0000256" key="13">
    <source>
        <dbReference type="ARBA" id="ARBA00048390"/>
    </source>
</evidence>
<comment type="similarity">
    <text evidence="3 14">Belongs to the HemJ family.</text>
</comment>
<keyword evidence="10" id="KW-0560">Oxidoreductase</keyword>
<evidence type="ECO:0000256" key="10">
    <source>
        <dbReference type="ARBA" id="ARBA00023002"/>
    </source>
</evidence>
<dbReference type="InterPro" id="IPR005265">
    <property type="entry name" value="HemJ-like"/>
</dbReference>
<dbReference type="Pfam" id="PF03653">
    <property type="entry name" value="UPF0093"/>
    <property type="match status" value="1"/>
</dbReference>
<protein>
    <recommendedName>
        <fullName evidence="4 14">Protoporphyrinogen IX oxidase</fullName>
        <ecNumber evidence="14">1.3.99.-</ecNumber>
    </recommendedName>
</protein>
<keyword evidence="11 14" id="KW-0408">Iron</keyword>
<evidence type="ECO:0000256" key="8">
    <source>
        <dbReference type="ARBA" id="ARBA00022723"/>
    </source>
</evidence>
<keyword evidence="12 14" id="KW-0472">Membrane</keyword>
<evidence type="ECO:0000313" key="17">
    <source>
        <dbReference type="Proteomes" id="UP000060602"/>
    </source>
</evidence>
<evidence type="ECO:0000256" key="5">
    <source>
        <dbReference type="ARBA" id="ARBA00022475"/>
    </source>
</evidence>
<evidence type="ECO:0000256" key="14">
    <source>
        <dbReference type="PIRNR" id="PIRNR004638"/>
    </source>
</evidence>
<dbReference type="GO" id="GO:0006782">
    <property type="term" value="P:protoporphyrinogen IX biosynthetic process"/>
    <property type="evidence" value="ECO:0007669"/>
    <property type="project" value="UniProtKB-UniRule"/>
</dbReference>
<evidence type="ECO:0000256" key="11">
    <source>
        <dbReference type="ARBA" id="ARBA00023004"/>
    </source>
</evidence>
<feature type="transmembrane region" description="Helical" evidence="15">
    <location>
        <begin position="12"/>
        <end position="34"/>
    </location>
</feature>
<evidence type="ECO:0000256" key="3">
    <source>
        <dbReference type="ARBA" id="ARBA00006501"/>
    </source>
</evidence>
<keyword evidence="6 14" id="KW-0349">Heme</keyword>
<proteinExistence type="inferred from homology"/>
<feature type="transmembrane region" description="Helical" evidence="15">
    <location>
        <begin position="79"/>
        <end position="99"/>
    </location>
</feature>
<keyword evidence="8 14" id="KW-0479">Metal-binding</keyword>
<evidence type="ECO:0000256" key="1">
    <source>
        <dbReference type="ARBA" id="ARBA00004651"/>
    </source>
</evidence>
<comment type="cofactor">
    <cofactor evidence="14">
        <name>heme b</name>
        <dbReference type="ChEBI" id="CHEBI:60344"/>
    </cofactor>
    <text evidence="14">Binds 1 heme b (iron(II)-protoporphyrin IX) group per subunit.</text>
</comment>
<keyword evidence="7 15" id="KW-0812">Transmembrane</keyword>
<reference evidence="17" key="1">
    <citation type="submission" date="2015-12" db="EMBL/GenBank/DDBJ databases">
        <title>FDA dAtabase for Regulatory Grade micrObial Sequences (FDA-ARGOS): Supporting development and validation of Infectious Disease Dx tests.</title>
        <authorList>
            <person name="Case J."/>
            <person name="Tallon L."/>
            <person name="Sadzewicz L."/>
            <person name="Sengamalay N."/>
            <person name="Ott S."/>
            <person name="Godinez A."/>
            <person name="Nagaraj S."/>
            <person name="Nadendla S."/>
            <person name="Sichtig H."/>
        </authorList>
    </citation>
    <scope>NUCLEOTIDE SEQUENCE [LARGE SCALE GENOMIC DNA]</scope>
    <source>
        <strain evidence="17">FDAARGOS_147</strain>
    </source>
</reference>
<dbReference type="GO" id="GO:0070818">
    <property type="term" value="F:protoporphyrinogen oxidase activity"/>
    <property type="evidence" value="ECO:0007669"/>
    <property type="project" value="UniProtKB-UniRule"/>
</dbReference>
<dbReference type="EC" id="1.3.99.-" evidence="14"/>
<evidence type="ECO:0000313" key="16">
    <source>
        <dbReference type="EMBL" id="AMG37856.1"/>
    </source>
</evidence>
<comment type="function">
    <text evidence="14">Catalyzes the oxidation of protoporphyrinogen IX to protoporphyrin IX.</text>
</comment>
<evidence type="ECO:0000256" key="6">
    <source>
        <dbReference type="ARBA" id="ARBA00022617"/>
    </source>
</evidence>
<evidence type="ECO:0000256" key="15">
    <source>
        <dbReference type="SAM" id="Phobius"/>
    </source>
</evidence>
<feature type="transmembrane region" description="Helical" evidence="15">
    <location>
        <begin position="120"/>
        <end position="139"/>
    </location>
</feature>
<name>A0A0X8P0U6_ALCXX</name>
<evidence type="ECO:0000256" key="12">
    <source>
        <dbReference type="ARBA" id="ARBA00023136"/>
    </source>
</evidence>
<accession>A0A0X8P0U6</accession>
<dbReference type="Proteomes" id="UP000060602">
    <property type="component" value="Chromosome"/>
</dbReference>
<dbReference type="AlphaFoldDB" id="A0A0X8P0U6"/>
<organism evidence="16 17">
    <name type="scientific">Alcaligenes xylosoxydans xylosoxydans</name>
    <name type="common">Achromobacter xylosoxidans</name>
    <dbReference type="NCBI Taxonomy" id="85698"/>
    <lineage>
        <taxon>Bacteria</taxon>
        <taxon>Pseudomonadati</taxon>
        <taxon>Pseudomonadota</taxon>
        <taxon>Betaproteobacteria</taxon>
        <taxon>Burkholderiales</taxon>
        <taxon>Alcaligenaceae</taxon>
        <taxon>Achromobacter</taxon>
    </lineage>
</organism>
<evidence type="ECO:0000256" key="7">
    <source>
        <dbReference type="ARBA" id="ARBA00022692"/>
    </source>
</evidence>
<dbReference type="GO" id="GO:0005886">
    <property type="term" value="C:plasma membrane"/>
    <property type="evidence" value="ECO:0007669"/>
    <property type="project" value="UniProtKB-SubCell"/>
</dbReference>
<evidence type="ECO:0000256" key="9">
    <source>
        <dbReference type="ARBA" id="ARBA00022989"/>
    </source>
</evidence>
<keyword evidence="5 14" id="KW-1003">Cell membrane</keyword>
<dbReference type="PIRSF" id="PIRSF004638">
    <property type="entry name" value="UCP004638"/>
    <property type="match status" value="1"/>
</dbReference>
<dbReference type="RefSeq" id="WP_061072813.1">
    <property type="nucleotide sequence ID" value="NZ_CP014060.2"/>
</dbReference>
<comment type="catalytic activity">
    <reaction evidence="13 14">
        <text>protoporphyrinogen IX + 3 A = protoporphyrin IX + 3 AH2</text>
        <dbReference type="Rhea" id="RHEA:62000"/>
        <dbReference type="ChEBI" id="CHEBI:13193"/>
        <dbReference type="ChEBI" id="CHEBI:17499"/>
        <dbReference type="ChEBI" id="CHEBI:57306"/>
        <dbReference type="ChEBI" id="CHEBI:57307"/>
    </reaction>
</comment>
<evidence type="ECO:0000256" key="2">
    <source>
        <dbReference type="ARBA" id="ARBA00005073"/>
    </source>
</evidence>
<dbReference type="GO" id="GO:0046872">
    <property type="term" value="F:metal ion binding"/>
    <property type="evidence" value="ECO:0007669"/>
    <property type="project" value="UniProtKB-UniRule"/>
</dbReference>
<keyword evidence="9 15" id="KW-1133">Transmembrane helix</keyword>
<evidence type="ECO:0000256" key="4">
    <source>
        <dbReference type="ARBA" id="ARBA00017504"/>
    </source>
</evidence>
<dbReference type="EMBL" id="CP014060">
    <property type="protein sequence ID" value="AMG37856.1"/>
    <property type="molecule type" value="Genomic_DNA"/>
</dbReference>
<comment type="subcellular location">
    <subcellularLocation>
        <location evidence="1">Cell membrane</location>
        <topology evidence="1">Multi-pass membrane protein</topology>
    </subcellularLocation>
</comment>
<dbReference type="UniPathway" id="UPA00251">
    <property type="reaction ID" value="UER00324"/>
</dbReference>